<dbReference type="InterPro" id="IPR050190">
    <property type="entry name" value="UPF0213_domain"/>
</dbReference>
<dbReference type="Gene3D" id="3.40.1440.10">
    <property type="entry name" value="GIY-YIG endonuclease"/>
    <property type="match status" value="1"/>
</dbReference>
<protein>
    <recommendedName>
        <fullName evidence="2">GIY-YIG domain-containing protein</fullName>
    </recommendedName>
</protein>
<dbReference type="SUPFAM" id="SSF82771">
    <property type="entry name" value="GIY-YIG endonuclease"/>
    <property type="match status" value="1"/>
</dbReference>
<gene>
    <name evidence="3" type="ORF">COU88_02595</name>
</gene>
<evidence type="ECO:0000256" key="1">
    <source>
        <dbReference type="ARBA" id="ARBA00007435"/>
    </source>
</evidence>
<proteinExistence type="inferred from homology"/>
<comment type="caution">
    <text evidence="3">The sequence shown here is derived from an EMBL/GenBank/DDBJ whole genome shotgun (WGS) entry which is preliminary data.</text>
</comment>
<dbReference type="Proteomes" id="UP000229554">
    <property type="component" value="Unassembled WGS sequence"/>
</dbReference>
<dbReference type="Pfam" id="PF01541">
    <property type="entry name" value="GIY-YIG"/>
    <property type="match status" value="1"/>
</dbReference>
<dbReference type="AlphaFoldDB" id="A0A2M8KSI3"/>
<feature type="domain" description="GIY-YIG" evidence="2">
    <location>
        <begin position="1"/>
        <end position="75"/>
    </location>
</feature>
<reference evidence="4" key="1">
    <citation type="submission" date="2017-09" db="EMBL/GenBank/DDBJ databases">
        <title>Depth-based differentiation of microbial function through sediment-hosted aquifers and enrichment of novel symbionts in the deep terrestrial subsurface.</title>
        <authorList>
            <person name="Probst A.J."/>
            <person name="Ladd B."/>
            <person name="Jarett J.K."/>
            <person name="Geller-Mcgrath D.E."/>
            <person name="Sieber C.M.K."/>
            <person name="Emerson J.B."/>
            <person name="Anantharaman K."/>
            <person name="Thomas B.C."/>
            <person name="Malmstrom R."/>
            <person name="Stieglmeier M."/>
            <person name="Klingl A."/>
            <person name="Woyke T."/>
            <person name="Ryan C.M."/>
            <person name="Banfield J.F."/>
        </authorList>
    </citation>
    <scope>NUCLEOTIDE SEQUENCE [LARGE SCALE GENOMIC DNA]</scope>
</reference>
<dbReference type="InterPro" id="IPR000305">
    <property type="entry name" value="GIY-YIG_endonuc"/>
</dbReference>
<evidence type="ECO:0000313" key="4">
    <source>
        <dbReference type="Proteomes" id="UP000229554"/>
    </source>
</evidence>
<dbReference type="InterPro" id="IPR035901">
    <property type="entry name" value="GIY-YIG_endonuc_sf"/>
</dbReference>
<dbReference type="PROSITE" id="PS50164">
    <property type="entry name" value="GIY_YIG"/>
    <property type="match status" value="1"/>
</dbReference>
<dbReference type="PANTHER" id="PTHR34477:SF1">
    <property type="entry name" value="UPF0213 PROTEIN YHBQ"/>
    <property type="match status" value="1"/>
</dbReference>
<evidence type="ECO:0000259" key="2">
    <source>
        <dbReference type="PROSITE" id="PS50164"/>
    </source>
</evidence>
<dbReference type="EMBL" id="PFED01000112">
    <property type="protein sequence ID" value="PJE62877.1"/>
    <property type="molecule type" value="Genomic_DNA"/>
</dbReference>
<sequence>MYYVYVLESQVDKTLYIGYTRSIEKRVYDHNYGNTRYTKRKRPWILLYKERYTSKPEAIKRELYLKKTKSSRYIRYLTEQNSDKIVETELGL</sequence>
<organism evidence="3 4">
    <name type="scientific">Candidatus Roizmanbacteria bacterium CG10_big_fil_rev_8_21_14_0_10_39_6</name>
    <dbReference type="NCBI Taxonomy" id="1974853"/>
    <lineage>
        <taxon>Bacteria</taxon>
        <taxon>Candidatus Roizmaniibacteriota</taxon>
    </lineage>
</organism>
<evidence type="ECO:0000313" key="3">
    <source>
        <dbReference type="EMBL" id="PJE62877.1"/>
    </source>
</evidence>
<accession>A0A2M8KSI3</accession>
<name>A0A2M8KSI3_9BACT</name>
<comment type="similarity">
    <text evidence="1">Belongs to the UPF0213 family.</text>
</comment>
<dbReference type="PANTHER" id="PTHR34477">
    <property type="entry name" value="UPF0213 PROTEIN YHBQ"/>
    <property type="match status" value="1"/>
</dbReference>